<proteinExistence type="predicted"/>
<keyword evidence="3" id="KW-1185">Reference proteome</keyword>
<dbReference type="PANTHER" id="PTHR15852:SF51">
    <property type="entry name" value="PROTEIN BUNDLE SHEATH DEFECTIVE 2, CHLOROPLASTIC"/>
    <property type="match status" value="1"/>
</dbReference>
<sequence length="134" mass="14344">MANSVCFSPLISVNTIDNHVIHVIDRTSTSDKNIIRKPNWMSTKNAAFQALKVKATGNSSPRTKPNSIICTDCDGAGCKECSQCEGKGVNIVDHFNGQFKAGAVCWLCSGKKKMLCGNCNGAGFVGGFMSTYDE</sequence>
<dbReference type="EMBL" id="JBJXBP010000003">
    <property type="protein sequence ID" value="KAL3839830.1"/>
    <property type="molecule type" value="Genomic_DNA"/>
</dbReference>
<reference evidence="2 3" key="1">
    <citation type="submission" date="2024-12" db="EMBL/GenBank/DDBJ databases">
        <title>The unique morphological basis and parallel evolutionary history of personate flowers in Penstemon.</title>
        <authorList>
            <person name="Depatie T.H."/>
            <person name="Wessinger C.A."/>
        </authorList>
    </citation>
    <scope>NUCLEOTIDE SEQUENCE [LARGE SCALE GENOMIC DNA]</scope>
    <source>
        <strain evidence="2">WTNN_2</strain>
        <tissue evidence="2">Leaf</tissue>
    </source>
</reference>
<evidence type="ECO:0000313" key="3">
    <source>
        <dbReference type="Proteomes" id="UP001634393"/>
    </source>
</evidence>
<dbReference type="PANTHER" id="PTHR15852">
    <property type="entry name" value="PLASTID TRANSCRIPTIONALLY ACTIVE PROTEIN"/>
    <property type="match status" value="1"/>
</dbReference>
<evidence type="ECO:0000259" key="1">
    <source>
        <dbReference type="Pfam" id="PF25436"/>
    </source>
</evidence>
<protein>
    <recommendedName>
        <fullName evidence="1">BSD2 cysteine rich domain-containing protein</fullName>
    </recommendedName>
</protein>
<name>A0ABD3TU84_9LAMI</name>
<evidence type="ECO:0000313" key="2">
    <source>
        <dbReference type="EMBL" id="KAL3839830.1"/>
    </source>
</evidence>
<feature type="domain" description="BSD2 cysteine rich" evidence="1">
    <location>
        <begin position="66"/>
        <end position="134"/>
    </location>
</feature>
<dbReference type="InterPro" id="IPR057453">
    <property type="entry name" value="BSD2_CRD"/>
</dbReference>
<dbReference type="AlphaFoldDB" id="A0ABD3TU84"/>
<comment type="caution">
    <text evidence="2">The sequence shown here is derived from an EMBL/GenBank/DDBJ whole genome shotgun (WGS) entry which is preliminary data.</text>
</comment>
<organism evidence="2 3">
    <name type="scientific">Penstemon smallii</name>
    <dbReference type="NCBI Taxonomy" id="265156"/>
    <lineage>
        <taxon>Eukaryota</taxon>
        <taxon>Viridiplantae</taxon>
        <taxon>Streptophyta</taxon>
        <taxon>Embryophyta</taxon>
        <taxon>Tracheophyta</taxon>
        <taxon>Spermatophyta</taxon>
        <taxon>Magnoliopsida</taxon>
        <taxon>eudicotyledons</taxon>
        <taxon>Gunneridae</taxon>
        <taxon>Pentapetalae</taxon>
        <taxon>asterids</taxon>
        <taxon>lamiids</taxon>
        <taxon>Lamiales</taxon>
        <taxon>Plantaginaceae</taxon>
        <taxon>Cheloneae</taxon>
        <taxon>Penstemon</taxon>
    </lineage>
</organism>
<dbReference type="InterPro" id="IPR036410">
    <property type="entry name" value="HSP_DnaJ_Cys-rich_dom_sf"/>
</dbReference>
<dbReference type="SUPFAM" id="SSF57938">
    <property type="entry name" value="DnaJ/Hsp40 cysteine-rich domain"/>
    <property type="match status" value="1"/>
</dbReference>
<accession>A0ABD3TU84</accession>
<gene>
    <name evidence="2" type="ORF">ACJIZ3_024421</name>
</gene>
<dbReference type="Pfam" id="PF25436">
    <property type="entry name" value="BSD2_CRD"/>
    <property type="match status" value="1"/>
</dbReference>
<dbReference type="Proteomes" id="UP001634393">
    <property type="component" value="Unassembled WGS sequence"/>
</dbReference>